<name>A0ABP5PGT3_9ACTN</name>
<protein>
    <submittedName>
        <fullName evidence="2">Oxidoreductase</fullName>
    </submittedName>
</protein>
<accession>A0ABP5PGT3</accession>
<feature type="transmembrane region" description="Helical" evidence="1">
    <location>
        <begin position="607"/>
        <end position="628"/>
    </location>
</feature>
<keyword evidence="3" id="KW-1185">Reference proteome</keyword>
<reference evidence="3" key="1">
    <citation type="journal article" date="2019" name="Int. J. Syst. Evol. Microbiol.">
        <title>The Global Catalogue of Microorganisms (GCM) 10K type strain sequencing project: providing services to taxonomists for standard genome sequencing and annotation.</title>
        <authorList>
            <consortium name="The Broad Institute Genomics Platform"/>
            <consortium name="The Broad Institute Genome Sequencing Center for Infectious Disease"/>
            <person name="Wu L."/>
            <person name="Ma J."/>
        </authorList>
    </citation>
    <scope>NUCLEOTIDE SEQUENCE [LARGE SCALE GENOMIC DNA]</scope>
    <source>
        <strain evidence="3">JCM 16114</strain>
    </source>
</reference>
<gene>
    <name evidence="2" type="ORF">GCM10009850_062980</name>
</gene>
<sequence length="634" mass="66839">MPNAELTAAEQAVATAIRRGQDVDLRSGDPAHDSPANAAAWGAGRAVRAEVLAELLLGEYTGPADKPALRLSGARVTGLLHLAFSEVDLPVTFRDCVFDETPDLYQARTRFLSFAGCALPGLIASNLQVEGDLRLTGCHVTGELRLRSARISSNFSLNGAHLEPAAGAALNAEHLDVGSNLLARDGFRCDGEMILTAARIGAAVNLEGARLSAPGGLALGGSNLVVQVGLFARAMTVEGEVSFRFARVCGPLTLRGSVLRNPGGLALHGGGLNAEAGLHLSRVETEGTVWLEGAAVGRALTLDGARLRAPGGVALRGDRLTLDGALLAREGMSAEGEISLTDASISGPAHFKGATLVNPGGAALSANGITVGKVLNLCEGFSAQGRIRLTYAQIGSRLCFDDATLEAPGGKALTCRRLEVRELAMRTAEPVRGAVDLRHARIGVLQDDAAVWPDELCMDGLSYEVLEPMLPAAERLAWLRRDPEGYLPNAYEQLAAMYRRLGSEADARATLLAGQQQRRGTLPGYARFWGHLQDATVGYGFRPLRAAAWLVALLAVGTVVFQLVQPPALKRGEAPDFNAFMYSLDLLLPIIDFGQEKAFNPGGGTQWLAYGLIAAGWVLATTIAAGLTRTLRRA</sequence>
<evidence type="ECO:0000256" key="1">
    <source>
        <dbReference type="SAM" id="Phobius"/>
    </source>
</evidence>
<evidence type="ECO:0000313" key="3">
    <source>
        <dbReference type="Proteomes" id="UP001499843"/>
    </source>
</evidence>
<keyword evidence="1" id="KW-0472">Membrane</keyword>
<dbReference type="Proteomes" id="UP001499843">
    <property type="component" value="Unassembled WGS sequence"/>
</dbReference>
<keyword evidence="1" id="KW-0812">Transmembrane</keyword>
<dbReference type="EMBL" id="BAAAQX010000018">
    <property type="protein sequence ID" value="GAA2210839.1"/>
    <property type="molecule type" value="Genomic_DNA"/>
</dbReference>
<organism evidence="2 3">
    <name type="scientific">Nonomuraea monospora</name>
    <dbReference type="NCBI Taxonomy" id="568818"/>
    <lineage>
        <taxon>Bacteria</taxon>
        <taxon>Bacillati</taxon>
        <taxon>Actinomycetota</taxon>
        <taxon>Actinomycetes</taxon>
        <taxon>Streptosporangiales</taxon>
        <taxon>Streptosporangiaceae</taxon>
        <taxon>Nonomuraea</taxon>
    </lineage>
</organism>
<evidence type="ECO:0000313" key="2">
    <source>
        <dbReference type="EMBL" id="GAA2210839.1"/>
    </source>
</evidence>
<comment type="caution">
    <text evidence="2">The sequence shown here is derived from an EMBL/GenBank/DDBJ whole genome shotgun (WGS) entry which is preliminary data.</text>
</comment>
<proteinExistence type="predicted"/>
<dbReference type="RefSeq" id="WP_344482325.1">
    <property type="nucleotide sequence ID" value="NZ_BAAAQX010000018.1"/>
</dbReference>
<keyword evidence="1" id="KW-1133">Transmembrane helix</keyword>